<evidence type="ECO:0000256" key="6">
    <source>
        <dbReference type="ARBA" id="ARBA00022807"/>
    </source>
</evidence>
<dbReference type="GO" id="GO:0006508">
    <property type="term" value="P:proteolysis"/>
    <property type="evidence" value="ECO:0007669"/>
    <property type="project" value="UniProtKB-KW"/>
</dbReference>
<dbReference type="EC" id="3.4.19.12" evidence="2"/>
<dbReference type="PANTHER" id="PTHR13367:SF34">
    <property type="match status" value="1"/>
</dbReference>
<dbReference type="InterPro" id="IPR022099">
    <property type="entry name" value="DUF3638"/>
</dbReference>
<dbReference type="InterPro" id="IPR051346">
    <property type="entry name" value="OTU_Deubiquitinase"/>
</dbReference>
<feature type="domain" description="DUF3638" evidence="8">
    <location>
        <begin position="1854"/>
        <end position="2076"/>
    </location>
</feature>
<evidence type="ECO:0000259" key="10">
    <source>
        <dbReference type="Pfam" id="PF20255"/>
    </source>
</evidence>
<dbReference type="OrthoDB" id="3182339at2759"/>
<keyword evidence="3" id="KW-0645">Protease</keyword>
<dbReference type="Pfam" id="PF12340">
    <property type="entry name" value="DUF3638"/>
    <property type="match status" value="1"/>
</dbReference>
<keyword evidence="12" id="KW-1185">Reference proteome</keyword>
<evidence type="ECO:0000256" key="7">
    <source>
        <dbReference type="SAM" id="MobiDB-lite"/>
    </source>
</evidence>
<dbReference type="Pfam" id="PF12359">
    <property type="entry name" value="DUF3645"/>
    <property type="match status" value="1"/>
</dbReference>
<comment type="caution">
    <text evidence="11">The sequence shown here is derived from an EMBL/GenBank/DDBJ whole genome shotgun (WGS) entry which is preliminary data.</text>
</comment>
<feature type="domain" description="DUF3645" evidence="9">
    <location>
        <begin position="2197"/>
        <end position="2229"/>
    </location>
</feature>
<proteinExistence type="predicted"/>
<gene>
    <name evidence="11" type="ORF">IFR04_012126</name>
</gene>
<keyword evidence="5" id="KW-0378">Hydrolase</keyword>
<dbReference type="Proteomes" id="UP000664132">
    <property type="component" value="Unassembled WGS sequence"/>
</dbReference>
<evidence type="ECO:0000256" key="5">
    <source>
        <dbReference type="ARBA" id="ARBA00022801"/>
    </source>
</evidence>
<dbReference type="PANTHER" id="PTHR13367">
    <property type="entry name" value="UBIQUITIN THIOESTERASE"/>
    <property type="match status" value="1"/>
</dbReference>
<protein>
    <recommendedName>
        <fullName evidence="2">ubiquitinyl hydrolase 1</fullName>
        <ecNumber evidence="2">3.4.19.12</ecNumber>
    </recommendedName>
</protein>
<keyword evidence="4" id="KW-0833">Ubl conjugation pathway</keyword>
<dbReference type="EMBL" id="JAFJYH010000251">
    <property type="protein sequence ID" value="KAG4414739.1"/>
    <property type="molecule type" value="Genomic_DNA"/>
</dbReference>
<keyword evidence="6" id="KW-0788">Thiol protease</keyword>
<comment type="catalytic activity">
    <reaction evidence="1">
        <text>Thiol-dependent hydrolysis of ester, thioester, amide, peptide and isopeptide bonds formed by the C-terminal Gly of ubiquitin (a 76-residue protein attached to proteins as an intracellular targeting signal).</text>
        <dbReference type="EC" id="3.4.19.12"/>
    </reaction>
</comment>
<dbReference type="GO" id="GO:0004843">
    <property type="term" value="F:cysteine-type deubiquitinase activity"/>
    <property type="evidence" value="ECO:0007669"/>
    <property type="project" value="UniProtKB-EC"/>
</dbReference>
<evidence type="ECO:0000256" key="3">
    <source>
        <dbReference type="ARBA" id="ARBA00022670"/>
    </source>
</evidence>
<reference evidence="11" key="1">
    <citation type="submission" date="2021-02" db="EMBL/GenBank/DDBJ databases">
        <title>Genome sequence Cadophora malorum strain M34.</title>
        <authorList>
            <person name="Stefanovic E."/>
            <person name="Vu D."/>
            <person name="Scully C."/>
            <person name="Dijksterhuis J."/>
            <person name="Roader J."/>
            <person name="Houbraken J."/>
        </authorList>
    </citation>
    <scope>NUCLEOTIDE SEQUENCE</scope>
    <source>
        <strain evidence="11">M34</strain>
    </source>
</reference>
<evidence type="ECO:0000256" key="2">
    <source>
        <dbReference type="ARBA" id="ARBA00012759"/>
    </source>
</evidence>
<evidence type="ECO:0000259" key="8">
    <source>
        <dbReference type="Pfam" id="PF12340"/>
    </source>
</evidence>
<evidence type="ECO:0000313" key="11">
    <source>
        <dbReference type="EMBL" id="KAG4414739.1"/>
    </source>
</evidence>
<evidence type="ECO:0000256" key="4">
    <source>
        <dbReference type="ARBA" id="ARBA00022786"/>
    </source>
</evidence>
<evidence type="ECO:0000256" key="1">
    <source>
        <dbReference type="ARBA" id="ARBA00000707"/>
    </source>
</evidence>
<evidence type="ECO:0000313" key="12">
    <source>
        <dbReference type="Proteomes" id="UP000664132"/>
    </source>
</evidence>
<evidence type="ECO:0000259" key="9">
    <source>
        <dbReference type="Pfam" id="PF12359"/>
    </source>
</evidence>
<feature type="domain" description="DUF6606" evidence="10">
    <location>
        <begin position="10"/>
        <end position="276"/>
    </location>
</feature>
<dbReference type="Pfam" id="PF20255">
    <property type="entry name" value="DUF6606"/>
    <property type="match status" value="1"/>
</dbReference>
<accession>A0A8H7T3W0</accession>
<sequence>MLRSRVLLYIINHVFLPSKLPQKDDEEGGENEALLLECEQAWEMFQHHLLSEGKSNWASCSGMLRKMREMRDMSGAMIPHKLEEMLKSMSRNDVLAFHIRAQNAALIIRRREKQFSFEAFELSPTNKAVMSTKGRLRRFFPGPVMAVSQDRMEEPSFTAALVQIIGNLDVQTPPEACSASSKKQPDEIEVQDTIHPKFVTEMLFGMLRGIGHPLDVDRIEKQTRDDVLFDGTSKPWRRSPFWLLLRVALQTTLATPNDPDHTLYKSFTTFFMSRILMRALDAILSSELLFAMSAKISRRLLKMGLRHNPPWIKSIQAIVDAVQQELSARWSAIEQNPDPFRIQTDWDPTSLLFEKDTKLSLEILGPYLRAIPFRQAAESDTHEFIPRCQQRIEQSSTRFPSHNTSESDLDIRLWLTDVELWIEDHLGEWLKLSRDLPNATTLLSGLITEYATLASSKYADNPAATSLLLLNVMDLWVALDRCTIHRCPILSQYSPEFPESVFDNLVLPTRTQMERLRSIEHYLRQRRYLITMSVFHSVSFAAQYYEKSPRHQQLRRKIEADAQVERNRKLHELKEKQQKYRDIMRDSDARTCEYGTHLDRGHLQTHHSPNCRRCQIKWEANRIDIGVHEWPLPHGEYATKAAVFELAVPTPLADWRHATFVILVDLLSPTDLQSQVADSGKVYYMRDYSGLSSYAQTKPSRLQPASASKSFLMERYAKVPIYEATEQNVCVSNGLTYSLYDSNSGQWTKDLLGNYSIQKLCTFQLRAGPYQQLQPTVALTTLSPNEVLVMQSTCPESINLHEFYAFTSLRCGNKLQWRNIARELVSRVLDFSREETHLLIVQAIWEVGKSTDVDICRDSHQDLKEQDFGLSLLEVLHEALAAVEGSWQGVIATRTFVALALRVLSLSPHMAVRTRCFHFLEVARVVSSQWMREVAQLLDQSQNLNDVSDMNVRLLEMALTCHGTFEVERCDAPEVFGSYENLAIYIECSVMVHDHSPAVEDKLPKPIKTLLHLFAKRAHVLERYVHFAMIDSELIIRTRKEDDVHELLPLWFLESDFPKTLVQDYAHWLHLSTETVEWRPFTHMLEPAQCDLLMQGSSNRDYRLSYNGKVLVDIRSQTFQEISRILSPLEIPTDIHVMYDEPTSRLNIHLPRFKLDFLVRPDGQVLESVQYRGMTVDKVQSIGTFSGLASKLVLCSMSGDSRIVLVPQGDVSFEPDGHHLRVAISTGEASYVHYHAYTVDNQLGRLVDNGSLQSTEQALDCLASAATRSFVQLEPAEIKLLESIAQLTPRRQFSPEDSRECQEVDWLELPTSSQHGRFRDLVQSIFHQARLCQIFQETDVQMPDLASHGTQYLLDRAAIRDSSFQVHSFGAESHTTKYDVVYVSRDQATGSYRELHACNTARLVDNWSQNLEVHPHLLLEIESWGEAIRASGGAEQYTFGFDIRWLDSPNKFLPTNLFALQRQLSQTSREQDQYKVMMLLSSLSYSEHAKQELVQTLLAFATVSELRKIQLPDGPTFKLSDGYFPQKKKLAAVVESFVRPFDECPESKLVKMPGETRRMVERRREDEYHLARAQHIQEFVEGFMSKSSSRDFPGDLVSSQSSHIEVNEAMKALRPWIESWERNARFQQQVEKIQVILNRLLPPQHTPEVFVISPPASNYVPMRTHIRFLDMLQNPAPDLVIWGENDFHSWIIHQDNKAADRRPLKDLLDRVASRSSSKHDQQYATDLLRSYEALGEDVSSQLAVPGLFESLLEKHLEQSRRNERDLYTDICIHLEMGPWHASGRSNMLPRTSRLMILSHLTSDKFKNIPLKWRKVIVQYGMSITMLQGAGRLLAAAKSPGNTAGLLGELKNPGHQNWNPMDHPEWLLVEIENNILLRQEQSQIAREMITPSSGSNSVLQLSMGLGKSSVIVPISAATLADRSKLVRVIVLKPLAMQMFNLLKQKLGGLLNRRVIYMPITRSLKLDTTRVLQIQELLEDAMQSGAVLVMQPEHILSFELMGFEKLLSDDVEIGRGLVRTQKWLGIRSRDIIDESDEILSVKYELIYTMGMQQATEFSPDRWTIIQGVLDVLGKCACQVAHTFPDGLELLASQDGIFPRIRIIQKEAGDALLLAVAQQVCETGIPGVPVWRLPRSTRKALFKFLVDPSWTPSTSESSHDFASGSQSVEKALLLLKGLFGRGVLKFCLGQKRWRVHYGLDLSRTKLAVPYYAKDTPSPRTEFSHPDATIVLTCLSYYYGGLSIEQMLASFEALLQSDHASEEYTHWAQDAPQLPPAFRQLTGVNLGNLQQFKHDIYPSLRFTRRIINFYLSSIVFPAEMKEFPEKLSSSGWDIAREKHYLTTGFSGTNDSRYHLPLSISQCDLPQQLSTNAGVLDRLLRPENIVAGMSHTVNSGTMDASALIKLALLLEAPARVILDVGAQVLDLQNQEMASKWLSSVPESEAQAVIFFDTRNETCVLSRDGSVEPLAVSVYSKQMDSCLVYLDQAHTIGVDLKMPTNYRALVTLGPSLTKDRLMQACMRMRKLGEGQSVALCCSSEVQNKILTYLGKFGDHQIEVSDVLEWCISNTCNDYRKSIPLWATQGLRYQRRHVICSQPLIDSNGLVVDHLVKQLPEKEAQSLQERYGNDGPELGEQFSSSSTKDDLLRGREKQVAQIRAKCEQLDLSAFGMANLYEEQERELSPENEREKQVQRPLAAIPFKHAIHPDVQYLVTNGVLKRSSSAFRPAFDTLRDTTAAMYYETSWPKDLIVTADFAQTVHGVSKQFLDAYLRPVNWIISCKEENEISLVVVSPFEAQELIPLIRKHKHVALHVYAPRLNMSTRKLDDLSFCAIPCMPTSWRAPPIVRQLNIFSGQLYIKDFEEYIALCSFLGLSYKAPEAQMNIAADGFVTPSSRALSSAVMLRHSPFMRSPVEFLRRILEMRRKGHSFAMSHLGMILNGELISEGNF</sequence>
<dbReference type="InterPro" id="IPR046541">
    <property type="entry name" value="DUF6606"/>
</dbReference>
<feature type="region of interest" description="Disordered" evidence="7">
    <location>
        <begin position="2612"/>
        <end position="2639"/>
    </location>
</feature>
<organism evidence="11 12">
    <name type="scientific">Cadophora malorum</name>
    <dbReference type="NCBI Taxonomy" id="108018"/>
    <lineage>
        <taxon>Eukaryota</taxon>
        <taxon>Fungi</taxon>
        <taxon>Dikarya</taxon>
        <taxon>Ascomycota</taxon>
        <taxon>Pezizomycotina</taxon>
        <taxon>Leotiomycetes</taxon>
        <taxon>Helotiales</taxon>
        <taxon>Ploettnerulaceae</taxon>
        <taxon>Cadophora</taxon>
    </lineage>
</organism>
<name>A0A8H7T3W0_9HELO</name>
<dbReference type="InterPro" id="IPR022105">
    <property type="entry name" value="DUF3645"/>
</dbReference>